<proteinExistence type="predicted"/>
<reference evidence="1" key="1">
    <citation type="submission" date="2022-01" db="EMBL/GenBank/DDBJ databases">
        <title>Novel species in genus Dyadobacter.</title>
        <authorList>
            <person name="Ma C."/>
        </authorList>
    </citation>
    <scope>NUCLEOTIDE SEQUENCE</scope>
    <source>
        <strain evidence="1">CY357</strain>
    </source>
</reference>
<dbReference type="RefSeq" id="WP_235159801.1">
    <property type="nucleotide sequence ID" value="NZ_JAKFFV010000004.1"/>
</dbReference>
<dbReference type="EMBL" id="JAKFFV010000004">
    <property type="protein sequence ID" value="MCF2498413.1"/>
    <property type="molecule type" value="Genomic_DNA"/>
</dbReference>
<organism evidence="1 2">
    <name type="scientific">Dyadobacter chenhuakuii</name>
    <dbReference type="NCBI Taxonomy" id="2909339"/>
    <lineage>
        <taxon>Bacteria</taxon>
        <taxon>Pseudomonadati</taxon>
        <taxon>Bacteroidota</taxon>
        <taxon>Cytophagia</taxon>
        <taxon>Cytophagales</taxon>
        <taxon>Spirosomataceae</taxon>
        <taxon>Dyadobacter</taxon>
    </lineage>
</organism>
<evidence type="ECO:0000313" key="1">
    <source>
        <dbReference type="EMBL" id="MCF2498413.1"/>
    </source>
</evidence>
<protein>
    <submittedName>
        <fullName evidence="1">Uncharacterized protein</fullName>
    </submittedName>
</protein>
<dbReference type="Proteomes" id="UP001139411">
    <property type="component" value="Unassembled WGS sequence"/>
</dbReference>
<dbReference type="AlphaFoldDB" id="A0A9X1TTJ7"/>
<gene>
    <name evidence="1" type="ORF">L0661_08855</name>
</gene>
<comment type="caution">
    <text evidence="1">The sequence shown here is derived from an EMBL/GenBank/DDBJ whole genome shotgun (WGS) entry which is preliminary data.</text>
</comment>
<evidence type="ECO:0000313" key="2">
    <source>
        <dbReference type="Proteomes" id="UP001139411"/>
    </source>
</evidence>
<accession>A0A9X1TTJ7</accession>
<name>A0A9X1TTJ7_9BACT</name>
<sequence>MQAKYDQSISMFNVGCKATDEFDVWMSLGGTAIVEYLLDDEHYNFVSVQFHTEVNVRIRDKIIISYEANYDDENSGLSIEGACEILYFA</sequence>